<reference evidence="2" key="1">
    <citation type="submission" date="2022-11" db="EMBL/GenBank/DDBJ databases">
        <title>Marilongibacter aestuarii gen. nov., sp. nov., isolated from tidal flat sediment.</title>
        <authorList>
            <person name="Jiayan W."/>
        </authorList>
    </citation>
    <scope>NUCLEOTIDE SEQUENCE</scope>
    <source>
        <strain evidence="2">Z1-6</strain>
    </source>
</reference>
<protein>
    <submittedName>
        <fullName evidence="2">Uncharacterized protein</fullName>
    </submittedName>
</protein>
<keyword evidence="3" id="KW-1185">Reference proteome</keyword>
<evidence type="ECO:0000256" key="1">
    <source>
        <dbReference type="SAM" id="SignalP"/>
    </source>
</evidence>
<accession>A0A9X3FDS4</accession>
<name>A0A9X3FDS4_9BACT</name>
<dbReference type="AlphaFoldDB" id="A0A9X3FDS4"/>
<evidence type="ECO:0000313" key="2">
    <source>
        <dbReference type="EMBL" id="MCY1720788.1"/>
    </source>
</evidence>
<feature type="signal peptide" evidence="1">
    <location>
        <begin position="1"/>
        <end position="26"/>
    </location>
</feature>
<feature type="chain" id="PRO_5040777075" evidence="1">
    <location>
        <begin position="27"/>
        <end position="505"/>
    </location>
</feature>
<keyword evidence="1" id="KW-0732">Signal</keyword>
<evidence type="ECO:0000313" key="3">
    <source>
        <dbReference type="Proteomes" id="UP001145087"/>
    </source>
</evidence>
<dbReference type="Proteomes" id="UP001145087">
    <property type="component" value="Unassembled WGS sequence"/>
</dbReference>
<comment type="caution">
    <text evidence="2">The sequence shown here is derived from an EMBL/GenBank/DDBJ whole genome shotgun (WGS) entry which is preliminary data.</text>
</comment>
<dbReference type="EMBL" id="JAPOHD010000020">
    <property type="protein sequence ID" value="MCY1720788.1"/>
    <property type="molecule type" value="Genomic_DNA"/>
</dbReference>
<proteinExistence type="predicted"/>
<gene>
    <name evidence="2" type="ORF">OU798_10560</name>
</gene>
<dbReference type="RefSeq" id="WP_343333121.1">
    <property type="nucleotide sequence ID" value="NZ_JAPOHD010000020.1"/>
</dbReference>
<organism evidence="2 3">
    <name type="scientific">Draconibacterium aestuarii</name>
    <dbReference type="NCBI Taxonomy" id="2998507"/>
    <lineage>
        <taxon>Bacteria</taxon>
        <taxon>Pseudomonadati</taxon>
        <taxon>Bacteroidota</taxon>
        <taxon>Bacteroidia</taxon>
        <taxon>Marinilabiliales</taxon>
        <taxon>Prolixibacteraceae</taxon>
        <taxon>Draconibacterium</taxon>
    </lineage>
</organism>
<sequence>MDSGFLFWCTLMLCLFILCFNPNSQAETINLKSEFARTLLPNGVEITINSYTLWEGNQSIGTKDILTVNDTLIITGDLSFGADAIFNLNDGAVCIIYGDLELNNKVNLSIGAHLIVGGSLTATSNAQKIDVQIDSTAAVYILGDVDSTAISGITCPTPEEYVPHTTSTECNFGDIISLEDNENDSTGIYDFFVSGDIDKGLTPVYSDLCSGDSVVLSALHADAYLYQWCDSLGIVLSETTSNQFVVTEPGEYFVNIFETASTSVPDTSHRAKVVGELVEVSVSVINSIICSGDNAEFLLSGTVDATVTYNINGGTDSLITLTGGTVTVTLYGVAEDQTLNLVSISNGACSNGLNVSTGVTVADFNITVTDASTHASNDCPEFGSPFNPNSASYNPGTTELVFQVTRSSGAGNWSFDFALTGASAGVDDLTIAGGTNAGTNTAGTISAGASTEVTFTFRINNDPGNQLDLQFEVSNGAAGSCSEANTSDNTITHTIAVMPDVGSFN</sequence>